<keyword evidence="2" id="KW-1185">Reference proteome</keyword>
<evidence type="ECO:0000313" key="2">
    <source>
        <dbReference type="Proteomes" id="UP000828192"/>
    </source>
</evidence>
<name>A0AAE7VJU4_9CAUD</name>
<organism evidence="1 2">
    <name type="scientific">Klebsiella phage Geezett</name>
    <dbReference type="NCBI Taxonomy" id="2861002"/>
    <lineage>
        <taxon>Viruses</taxon>
        <taxon>Duplodnaviria</taxon>
        <taxon>Heunggongvirae</taxon>
        <taxon>Uroviricota</taxon>
        <taxon>Caudoviricetes</taxon>
        <taxon>Jameshumphriesvirinae</taxon>
        <taxon>Geezettvirus</taxon>
        <taxon>Geezettvirus geezett</taxon>
    </lineage>
</organism>
<gene>
    <name evidence="1" type="ORF">Geezett_057</name>
</gene>
<dbReference type="EMBL" id="MZ504995">
    <property type="protein sequence ID" value="QXV72129.1"/>
    <property type="molecule type" value="Genomic_DNA"/>
</dbReference>
<sequence length="55" mass="6209">MFKVGDLVVLKSGGPVMVVISTSLISTECQFYSEKRDEYDSVVIIHEALEEFKQI</sequence>
<dbReference type="Proteomes" id="UP000828192">
    <property type="component" value="Segment"/>
</dbReference>
<reference evidence="1" key="1">
    <citation type="journal article" date="2021" name="Microbiol. Resour. Announc.">
        <title>Complete Genome Sequence of the Virulent Klebsiella pneumoniae Phage Geezett Infecting Multidrug-Resistant Clinical Strains.</title>
        <authorList>
            <person name="Loh B."/>
            <person name="Zhang L."/>
            <person name="Hua X."/>
            <person name="Yu Y."/>
            <person name="Ma L."/>
            <person name="Wang X."/>
            <person name="Manohar P."/>
            <person name="Nachimuthu R."/>
            <person name="Martins W.M.B.S."/>
            <person name="Toleman M.A."/>
            <person name="Leptihn S."/>
        </authorList>
    </citation>
    <scope>NUCLEOTIDE SEQUENCE</scope>
</reference>
<dbReference type="InterPro" id="IPR019226">
    <property type="entry name" value="DUF2158"/>
</dbReference>
<dbReference type="Pfam" id="PF09926">
    <property type="entry name" value="DUF2158"/>
    <property type="match status" value="1"/>
</dbReference>
<evidence type="ECO:0008006" key="3">
    <source>
        <dbReference type="Google" id="ProtNLM"/>
    </source>
</evidence>
<proteinExistence type="predicted"/>
<protein>
    <recommendedName>
        <fullName evidence="3">DUF2158 domain-containing protein</fullName>
    </recommendedName>
</protein>
<evidence type="ECO:0000313" key="1">
    <source>
        <dbReference type="EMBL" id="QXV72129.1"/>
    </source>
</evidence>
<accession>A0AAE7VJU4</accession>